<dbReference type="Proteomes" id="UP000195440">
    <property type="component" value="Unassembled WGS sequence"/>
</dbReference>
<dbReference type="CDD" id="cd05400">
    <property type="entry name" value="NT_2-5OAS_ClassI-CCAase"/>
    <property type="match status" value="1"/>
</dbReference>
<evidence type="ECO:0000259" key="11">
    <source>
        <dbReference type="Pfam" id="PF18134"/>
    </source>
</evidence>
<evidence type="ECO:0000256" key="7">
    <source>
        <dbReference type="ARBA" id="ARBA00023080"/>
    </source>
</evidence>
<dbReference type="GO" id="GO:0005524">
    <property type="term" value="F:ATP binding"/>
    <property type="evidence" value="ECO:0007669"/>
    <property type="project" value="UniProtKB-KW"/>
</dbReference>
<dbReference type="GO" id="GO:0051607">
    <property type="term" value="P:defense response to virus"/>
    <property type="evidence" value="ECO:0007669"/>
    <property type="project" value="UniProtKB-KW"/>
</dbReference>
<sequence>MGGCSALFYDSDNQNTLFSRISLSDKQLKTAREGRDALLGFVKPKLSEVFDVEVKHWIQGSLKNHTLIRPTSKFEEFDIDVGLYLIGEGDESGIDAVDIKSDLHDAIVDYCQFDPSARVPEEVKERCERVVFSGDFHIDMPLYYFNFRNDTVVLATENGWEHSDPKGFQDWFDNSVGVSQRPVVRRIIKYLKAWASLKANSSRAKPLSSMALTILVVKFMDLIGSSDDESDFARAAQEIVNCILESESVINPLSGSDILSFSKADIDYWRPHLLELEEVSGSAMRVEDAFASFYLWERIFGHMLPPINEAAIAGGRAGLPAVSLPAHTEVRHYDSKGVLLSTEVTSSVICYKNESLSFRVFNFNEYHPESSITWIVRNQGGEAADSNDLGHNTPLDISEEISRGCAYTGIHYMDATVVYRGQVLGVGKVKVNIQPYNRPVKNPIRRRIYKGSR</sequence>
<dbReference type="GO" id="GO:0046872">
    <property type="term" value="F:metal ion binding"/>
    <property type="evidence" value="ECO:0007669"/>
    <property type="project" value="UniProtKB-KW"/>
</dbReference>
<keyword evidence="7" id="KW-0546">Nucleotide metabolism</keyword>
<evidence type="ECO:0000313" key="14">
    <source>
        <dbReference type="Proteomes" id="UP000195440"/>
    </source>
</evidence>
<comment type="caution">
    <text evidence="13">The sequence shown here is derived from an EMBL/GenBank/DDBJ whole genome shotgun (WGS) entry which is preliminary data.</text>
</comment>
<accession>A0A1Y3P6Z2</accession>
<keyword evidence="6" id="KW-0460">Magnesium</keyword>
<evidence type="ECO:0000256" key="10">
    <source>
        <dbReference type="ARBA" id="ARBA00048304"/>
    </source>
</evidence>
<gene>
    <name evidence="13" type="ORF">AUC60_06905</name>
</gene>
<keyword evidence="1" id="KW-0808">Transferase</keyword>
<keyword evidence="4" id="KW-0547">Nucleotide-binding</keyword>
<evidence type="ECO:0000256" key="6">
    <source>
        <dbReference type="ARBA" id="ARBA00022842"/>
    </source>
</evidence>
<dbReference type="RefSeq" id="WP_087265357.1">
    <property type="nucleotide sequence ID" value="NZ_JBJGBV010000017.1"/>
</dbReference>
<dbReference type="GO" id="GO:0009117">
    <property type="term" value="P:nucleotide metabolic process"/>
    <property type="evidence" value="ECO:0007669"/>
    <property type="project" value="UniProtKB-KW"/>
</dbReference>
<keyword evidence="14" id="KW-1185">Reference proteome</keyword>
<name>A0A1Y3P6Z2_9PSED</name>
<keyword evidence="8" id="KW-0051">Antiviral defense</keyword>
<dbReference type="InterPro" id="IPR006116">
    <property type="entry name" value="NT_2-5OAS_ClassI-CCAase"/>
</dbReference>
<feature type="domain" description="Adenylyl/Guanylyl and SMODS C-terminal sensor" evidence="11">
    <location>
        <begin position="339"/>
        <end position="434"/>
    </location>
</feature>
<dbReference type="InterPro" id="IPR048445">
    <property type="entry name" value="DncV-like_NTFase"/>
</dbReference>
<comment type="catalytic activity">
    <reaction evidence="10">
        <text>GTP + ATP = 3',3'-cGAMP + 2 diphosphate</text>
        <dbReference type="Rhea" id="RHEA:35647"/>
        <dbReference type="ChEBI" id="CHEBI:30616"/>
        <dbReference type="ChEBI" id="CHEBI:33019"/>
        <dbReference type="ChEBI" id="CHEBI:37565"/>
        <dbReference type="ChEBI" id="CHEBI:71501"/>
    </reaction>
    <physiologicalReaction direction="left-to-right" evidence="10">
        <dbReference type="Rhea" id="RHEA:35648"/>
    </physiologicalReaction>
</comment>
<protein>
    <recommendedName>
        <fullName evidence="9">Cyclic GMP-AMP synthase</fullName>
    </recommendedName>
</protein>
<feature type="domain" description="Cyclic GMP-AMP synthase DncV-like nucleotidyltransferase" evidence="12">
    <location>
        <begin position="55"/>
        <end position="143"/>
    </location>
</feature>
<evidence type="ECO:0000256" key="9">
    <source>
        <dbReference type="ARBA" id="ARBA00044145"/>
    </source>
</evidence>
<evidence type="ECO:0000256" key="8">
    <source>
        <dbReference type="ARBA" id="ARBA00023118"/>
    </source>
</evidence>
<dbReference type="Pfam" id="PF18134">
    <property type="entry name" value="AGS_C"/>
    <property type="match status" value="1"/>
</dbReference>
<keyword evidence="2" id="KW-0548">Nucleotidyltransferase</keyword>
<organism evidence="13 14">
    <name type="scientific">Pseudomonas caspiana</name>
    <dbReference type="NCBI Taxonomy" id="1451454"/>
    <lineage>
        <taxon>Bacteria</taxon>
        <taxon>Pseudomonadati</taxon>
        <taxon>Pseudomonadota</taxon>
        <taxon>Gammaproteobacteria</taxon>
        <taxon>Pseudomonadales</taxon>
        <taxon>Pseudomonadaceae</taxon>
        <taxon>Pseudomonas</taxon>
    </lineage>
</organism>
<dbReference type="EMBL" id="LOHF01000004">
    <property type="protein sequence ID" value="OUM74472.1"/>
    <property type="molecule type" value="Genomic_DNA"/>
</dbReference>
<keyword evidence="3" id="KW-0479">Metal-binding</keyword>
<evidence type="ECO:0000256" key="4">
    <source>
        <dbReference type="ARBA" id="ARBA00022741"/>
    </source>
</evidence>
<dbReference type="Pfam" id="PF21654">
    <property type="entry name" value="DncV-like_NTFase"/>
    <property type="match status" value="1"/>
</dbReference>
<proteinExistence type="predicted"/>
<dbReference type="GO" id="GO:0016779">
    <property type="term" value="F:nucleotidyltransferase activity"/>
    <property type="evidence" value="ECO:0007669"/>
    <property type="project" value="UniProtKB-KW"/>
</dbReference>
<reference evidence="13 14" key="1">
    <citation type="journal article" date="2017" name="Syst. Appl. Microbiol.">
        <title>Pseudomonas caspiana sp. nov., a citrus pathogen in the Pseudomonas syringae phylogenetic group.</title>
        <authorList>
            <person name="Busquets A."/>
            <person name="Gomila M."/>
            <person name="Beiki F."/>
            <person name="Mulet M."/>
            <person name="Rahimian H."/>
            <person name="Garcia-Valdes E."/>
            <person name="Lalucat J."/>
        </authorList>
    </citation>
    <scope>NUCLEOTIDE SEQUENCE [LARGE SCALE GENOMIC DNA]</scope>
    <source>
        <strain evidence="13 14">FBF102</strain>
    </source>
</reference>
<evidence type="ECO:0000256" key="1">
    <source>
        <dbReference type="ARBA" id="ARBA00022679"/>
    </source>
</evidence>
<evidence type="ECO:0000313" key="13">
    <source>
        <dbReference type="EMBL" id="OUM74472.1"/>
    </source>
</evidence>
<keyword evidence="5" id="KW-0067">ATP-binding</keyword>
<evidence type="ECO:0000259" key="12">
    <source>
        <dbReference type="Pfam" id="PF21654"/>
    </source>
</evidence>
<evidence type="ECO:0000256" key="2">
    <source>
        <dbReference type="ARBA" id="ARBA00022695"/>
    </source>
</evidence>
<dbReference type="InterPro" id="IPR040511">
    <property type="entry name" value="AGS_C"/>
</dbReference>
<evidence type="ECO:0000256" key="3">
    <source>
        <dbReference type="ARBA" id="ARBA00022723"/>
    </source>
</evidence>
<dbReference type="OrthoDB" id="1118920at2"/>
<dbReference type="AlphaFoldDB" id="A0A1Y3P6Z2"/>
<evidence type="ECO:0000256" key="5">
    <source>
        <dbReference type="ARBA" id="ARBA00022840"/>
    </source>
</evidence>